<dbReference type="EMBL" id="OW152819">
    <property type="protein sequence ID" value="CAH2073131.1"/>
    <property type="molecule type" value="Genomic_DNA"/>
</dbReference>
<proteinExistence type="predicted"/>
<sequence length="76" mass="9008">MLLSIELNLHWRDRRRPKRQRNRFEEARIVAYTARAAVSQREEEKMNVANHLKDLGTAEGYVKDLFLHTLPTCTSR</sequence>
<evidence type="ECO:0000313" key="1">
    <source>
        <dbReference type="EMBL" id="CAH2073131.1"/>
    </source>
</evidence>
<feature type="non-terminal residue" evidence="1">
    <location>
        <position position="76"/>
    </location>
</feature>
<accession>A0ABN8J7G7</accession>
<organism evidence="1 2">
    <name type="scientific">Iphiclides podalirius</name>
    <name type="common">scarce swallowtail</name>
    <dbReference type="NCBI Taxonomy" id="110791"/>
    <lineage>
        <taxon>Eukaryota</taxon>
        <taxon>Metazoa</taxon>
        <taxon>Ecdysozoa</taxon>
        <taxon>Arthropoda</taxon>
        <taxon>Hexapoda</taxon>
        <taxon>Insecta</taxon>
        <taxon>Pterygota</taxon>
        <taxon>Neoptera</taxon>
        <taxon>Endopterygota</taxon>
        <taxon>Lepidoptera</taxon>
        <taxon>Glossata</taxon>
        <taxon>Ditrysia</taxon>
        <taxon>Papilionoidea</taxon>
        <taxon>Papilionidae</taxon>
        <taxon>Papilioninae</taxon>
        <taxon>Iphiclides</taxon>
    </lineage>
</organism>
<evidence type="ECO:0000313" key="2">
    <source>
        <dbReference type="Proteomes" id="UP000837857"/>
    </source>
</evidence>
<dbReference type="Proteomes" id="UP000837857">
    <property type="component" value="Chromosome 7"/>
</dbReference>
<keyword evidence="2" id="KW-1185">Reference proteome</keyword>
<reference evidence="1" key="1">
    <citation type="submission" date="2022-03" db="EMBL/GenBank/DDBJ databases">
        <authorList>
            <person name="Martin H S."/>
        </authorList>
    </citation>
    <scope>NUCLEOTIDE SEQUENCE</scope>
</reference>
<name>A0ABN8J7G7_9NEOP</name>
<gene>
    <name evidence="1" type="ORF">IPOD504_LOCUS15497</name>
</gene>
<protein>
    <submittedName>
        <fullName evidence="1">Uncharacterized protein</fullName>
    </submittedName>
</protein>